<dbReference type="GO" id="GO:0003677">
    <property type="term" value="F:DNA binding"/>
    <property type="evidence" value="ECO:0007669"/>
    <property type="project" value="UniProtKB-KW"/>
</dbReference>
<keyword evidence="1" id="KW-0812">Transmembrane</keyword>
<sequence length="289" mass="34063">MEKIKKLLRKNNKPYRDLPVRVIISLLAAHFILSHTTKYGFFEVILVNGYFFSLIPSFLIALTIFYAVYKTTLILDRRFPYVDNWKKRAIYQIIFGVIAVALLAIALAFILFCIIKEPERIWRYFNQDFTMVLAYIMGINAYYLIVYMFSLIRKLIVNMFRLLKLMRREVFKNHILEEITPPQQKSIAAIYISAHRHYQVLYMDGTSAQWLATLEKTISQLSEKEYLLINRQCIIGIEAIRCIEITRDKHFLITLKGTLQHSLPKGILKVSRPVKAKFTKWIGDKNLWI</sequence>
<feature type="transmembrane region" description="Helical" evidence="1">
    <location>
        <begin position="90"/>
        <end position="112"/>
    </location>
</feature>
<feature type="domain" description="HTH LytTR-type" evidence="2">
    <location>
        <begin position="190"/>
        <end position="263"/>
    </location>
</feature>
<gene>
    <name evidence="3" type="ORF">E5L68_014160</name>
</gene>
<evidence type="ECO:0000313" key="3">
    <source>
        <dbReference type="EMBL" id="MFN0292545.1"/>
    </source>
</evidence>
<evidence type="ECO:0000256" key="1">
    <source>
        <dbReference type="SAM" id="Phobius"/>
    </source>
</evidence>
<reference evidence="3 4" key="1">
    <citation type="submission" date="2024-12" db="EMBL/GenBank/DDBJ databases">
        <authorList>
            <person name="Hu S."/>
        </authorList>
    </citation>
    <scope>NUCLEOTIDE SEQUENCE [LARGE SCALE GENOMIC DNA]</scope>
    <source>
        <strain evidence="3 4">P-25</strain>
    </source>
</reference>
<dbReference type="InterPro" id="IPR007492">
    <property type="entry name" value="LytTR_DNA-bd_dom"/>
</dbReference>
<protein>
    <submittedName>
        <fullName evidence="3">LytTR family transcriptional regulator DNA-binding domain-containing protein</fullName>
    </submittedName>
</protein>
<comment type="caution">
    <text evidence="3">The sequence shown here is derived from an EMBL/GenBank/DDBJ whole genome shotgun (WGS) entry which is preliminary data.</text>
</comment>
<dbReference type="Pfam" id="PF04397">
    <property type="entry name" value="LytTR"/>
    <property type="match status" value="1"/>
</dbReference>
<keyword evidence="4" id="KW-1185">Reference proteome</keyword>
<dbReference type="RefSeq" id="WP_138731125.1">
    <property type="nucleotide sequence ID" value="NZ_SRMP02000026.1"/>
</dbReference>
<dbReference type="EMBL" id="SRMP02000026">
    <property type="protein sequence ID" value="MFN0292545.1"/>
    <property type="molecule type" value="Genomic_DNA"/>
</dbReference>
<accession>A0ABW9JJD7</accession>
<evidence type="ECO:0000313" key="4">
    <source>
        <dbReference type="Proteomes" id="UP001517367"/>
    </source>
</evidence>
<dbReference type="Proteomes" id="UP001517367">
    <property type="component" value="Unassembled WGS sequence"/>
</dbReference>
<name>A0ABW9JJD7_9SPHI</name>
<organism evidence="3 4">
    <name type="scientific">Pedobacter helvus</name>
    <dbReference type="NCBI Taxonomy" id="2563444"/>
    <lineage>
        <taxon>Bacteria</taxon>
        <taxon>Pseudomonadati</taxon>
        <taxon>Bacteroidota</taxon>
        <taxon>Sphingobacteriia</taxon>
        <taxon>Sphingobacteriales</taxon>
        <taxon>Sphingobacteriaceae</taxon>
        <taxon>Pedobacter</taxon>
    </lineage>
</organism>
<feature type="transmembrane region" description="Helical" evidence="1">
    <location>
        <begin position="132"/>
        <end position="152"/>
    </location>
</feature>
<feature type="transmembrane region" description="Helical" evidence="1">
    <location>
        <begin position="49"/>
        <end position="69"/>
    </location>
</feature>
<feature type="transmembrane region" description="Helical" evidence="1">
    <location>
        <begin position="20"/>
        <end position="37"/>
    </location>
</feature>
<proteinExistence type="predicted"/>
<evidence type="ECO:0000259" key="2">
    <source>
        <dbReference type="Pfam" id="PF04397"/>
    </source>
</evidence>
<keyword evidence="1" id="KW-0472">Membrane</keyword>
<keyword evidence="1" id="KW-1133">Transmembrane helix</keyword>
<keyword evidence="3" id="KW-0238">DNA-binding</keyword>